<reference evidence="1 2" key="1">
    <citation type="journal article" date="2020" name="Fungal Divers.">
        <title>Resolving the Mortierellaceae phylogeny through synthesis of multi-gene phylogenetics and phylogenomics.</title>
        <authorList>
            <person name="Vandepol N."/>
            <person name="Liber J."/>
            <person name="Desiro A."/>
            <person name="Na H."/>
            <person name="Kennedy M."/>
            <person name="Barry K."/>
            <person name="Grigoriev I.V."/>
            <person name="Miller A.N."/>
            <person name="O'Donnell K."/>
            <person name="Stajich J.E."/>
            <person name="Bonito G."/>
        </authorList>
    </citation>
    <scope>NUCLEOTIDE SEQUENCE [LARGE SCALE GENOMIC DNA]</scope>
    <source>
        <strain evidence="1 2">AD045</strain>
    </source>
</reference>
<proteinExistence type="predicted"/>
<accession>A0ABQ7JHI2</accession>
<dbReference type="EMBL" id="JAAAIM010002397">
    <property type="protein sequence ID" value="KAG0272852.1"/>
    <property type="molecule type" value="Genomic_DNA"/>
</dbReference>
<organism evidence="1 2">
    <name type="scientific">Linnemannia gamsii</name>
    <dbReference type="NCBI Taxonomy" id="64522"/>
    <lineage>
        <taxon>Eukaryota</taxon>
        <taxon>Fungi</taxon>
        <taxon>Fungi incertae sedis</taxon>
        <taxon>Mucoromycota</taxon>
        <taxon>Mortierellomycotina</taxon>
        <taxon>Mortierellomycetes</taxon>
        <taxon>Mortierellales</taxon>
        <taxon>Mortierellaceae</taxon>
        <taxon>Linnemannia</taxon>
    </lineage>
</organism>
<protein>
    <submittedName>
        <fullName evidence="1">Uncharacterized protein</fullName>
    </submittedName>
</protein>
<name>A0ABQ7JHI2_9FUNG</name>
<gene>
    <name evidence="1" type="ORF">BGZ96_005142</name>
</gene>
<sequence length="99" mass="10646">DLLGRGGGLCCRGQDYSVEQVGSRWSGFGDWVQGEPTASLGIGPIHKSKRSSVPDSEVLGSRNRSIGGIGYPPWSGTWTERGRVQTVGAERSYCCICRI</sequence>
<feature type="non-terminal residue" evidence="1">
    <location>
        <position position="1"/>
    </location>
</feature>
<evidence type="ECO:0000313" key="2">
    <source>
        <dbReference type="Proteomes" id="UP001194696"/>
    </source>
</evidence>
<comment type="caution">
    <text evidence="1">The sequence shown here is derived from an EMBL/GenBank/DDBJ whole genome shotgun (WGS) entry which is preliminary data.</text>
</comment>
<keyword evidence="2" id="KW-1185">Reference proteome</keyword>
<evidence type="ECO:0000313" key="1">
    <source>
        <dbReference type="EMBL" id="KAG0272852.1"/>
    </source>
</evidence>
<feature type="non-terminal residue" evidence="1">
    <location>
        <position position="99"/>
    </location>
</feature>
<dbReference type="Proteomes" id="UP001194696">
    <property type="component" value="Unassembled WGS sequence"/>
</dbReference>